<reference evidence="7" key="1">
    <citation type="submission" date="2024-06" db="EMBL/GenBank/DDBJ databases">
        <title>Biodegradation of dimethachlon by Arthrobacter sp. K5: mechanistic insights and ecological implications.</title>
        <authorList>
            <person name="Hu S."/>
            <person name="Lu P."/>
        </authorList>
    </citation>
    <scope>NUCLEOTIDE SEQUENCE</scope>
    <source>
        <strain evidence="7">K5</strain>
    </source>
</reference>
<comment type="subcellular location">
    <subcellularLocation>
        <location evidence="6">Cytoplasm</location>
    </subcellularLocation>
</comment>
<organism evidence="7">
    <name type="scientific">Arthrobacter sp. K5</name>
    <dbReference type="NCBI Taxonomy" id="2839623"/>
    <lineage>
        <taxon>Bacteria</taxon>
        <taxon>Bacillati</taxon>
        <taxon>Actinomycetota</taxon>
        <taxon>Actinomycetes</taxon>
        <taxon>Micrococcales</taxon>
        <taxon>Micrococcaceae</taxon>
        <taxon>Arthrobacter</taxon>
    </lineage>
</organism>
<dbReference type="RefSeq" id="WP_043419692.1">
    <property type="nucleotide sequence ID" value="NZ_CP159279.1"/>
</dbReference>
<dbReference type="Pfam" id="PF02609">
    <property type="entry name" value="Exonuc_VII_S"/>
    <property type="match status" value="1"/>
</dbReference>
<dbReference type="NCBIfam" id="NF002139">
    <property type="entry name" value="PRK00977.1-3"/>
    <property type="match status" value="1"/>
</dbReference>
<dbReference type="GO" id="GO:0005829">
    <property type="term" value="C:cytosol"/>
    <property type="evidence" value="ECO:0007669"/>
    <property type="project" value="TreeGrafter"/>
</dbReference>
<keyword evidence="3 6" id="KW-0540">Nuclease</keyword>
<dbReference type="SUPFAM" id="SSF116842">
    <property type="entry name" value="XseB-like"/>
    <property type="match status" value="1"/>
</dbReference>
<dbReference type="Gene3D" id="1.10.287.1040">
    <property type="entry name" value="Exonuclease VII, small subunit"/>
    <property type="match status" value="1"/>
</dbReference>
<dbReference type="PANTHER" id="PTHR34137:SF1">
    <property type="entry name" value="EXODEOXYRIBONUCLEASE 7 SMALL SUBUNIT"/>
    <property type="match status" value="1"/>
</dbReference>
<keyword evidence="5 6" id="KW-0269">Exonuclease</keyword>
<dbReference type="NCBIfam" id="TIGR01280">
    <property type="entry name" value="xseB"/>
    <property type="match status" value="1"/>
</dbReference>
<evidence type="ECO:0000256" key="1">
    <source>
        <dbReference type="ARBA" id="ARBA00009998"/>
    </source>
</evidence>
<keyword evidence="2 6" id="KW-0963">Cytoplasm</keyword>
<dbReference type="GO" id="GO:0009318">
    <property type="term" value="C:exodeoxyribonuclease VII complex"/>
    <property type="evidence" value="ECO:0007669"/>
    <property type="project" value="UniProtKB-UniRule"/>
</dbReference>
<dbReference type="GO" id="GO:0008855">
    <property type="term" value="F:exodeoxyribonuclease VII activity"/>
    <property type="evidence" value="ECO:0007669"/>
    <property type="project" value="UniProtKB-UniRule"/>
</dbReference>
<evidence type="ECO:0000256" key="6">
    <source>
        <dbReference type="HAMAP-Rule" id="MF_00337"/>
    </source>
</evidence>
<dbReference type="HAMAP" id="MF_00337">
    <property type="entry name" value="Exonuc_7_S"/>
    <property type="match status" value="1"/>
</dbReference>
<dbReference type="PIRSF" id="PIRSF006488">
    <property type="entry name" value="Exonuc_VII_S"/>
    <property type="match status" value="1"/>
</dbReference>
<dbReference type="InterPro" id="IPR037004">
    <property type="entry name" value="Exonuc_VII_ssu_sf"/>
</dbReference>
<evidence type="ECO:0000313" key="7">
    <source>
        <dbReference type="EMBL" id="XCH13584.1"/>
    </source>
</evidence>
<comment type="subunit">
    <text evidence="6">Heterooligomer composed of large and small subunits.</text>
</comment>
<dbReference type="EC" id="3.1.11.6" evidence="6"/>
<gene>
    <name evidence="6" type="primary">xseB</name>
    <name evidence="7" type="ORF">ABRP34_06800</name>
</gene>
<keyword evidence="4 6" id="KW-0378">Hydrolase</keyword>
<evidence type="ECO:0000256" key="4">
    <source>
        <dbReference type="ARBA" id="ARBA00022801"/>
    </source>
</evidence>
<dbReference type="PANTHER" id="PTHR34137">
    <property type="entry name" value="EXODEOXYRIBONUCLEASE 7 SMALL SUBUNIT"/>
    <property type="match status" value="1"/>
</dbReference>
<dbReference type="AlphaFoldDB" id="A0AAU8EVV6"/>
<dbReference type="EMBL" id="CP159279">
    <property type="protein sequence ID" value="XCH13584.1"/>
    <property type="molecule type" value="Genomic_DNA"/>
</dbReference>
<protein>
    <recommendedName>
        <fullName evidence="6">Exodeoxyribonuclease 7 small subunit</fullName>
        <ecNumber evidence="6">3.1.11.6</ecNumber>
    </recommendedName>
    <alternativeName>
        <fullName evidence="6">Exodeoxyribonuclease VII small subunit</fullName>
        <shortName evidence="6">Exonuclease VII small subunit</shortName>
    </alternativeName>
</protein>
<accession>A0AAU8EVV6</accession>
<evidence type="ECO:0000256" key="5">
    <source>
        <dbReference type="ARBA" id="ARBA00022839"/>
    </source>
</evidence>
<dbReference type="InterPro" id="IPR003761">
    <property type="entry name" value="Exonuc_VII_S"/>
</dbReference>
<sequence>MDALSYEEAREQLVAVVSKLEAGGTSLEDSLALWERGEALARRCEEWLEGARKRLAAARKDS</sequence>
<comment type="function">
    <text evidence="6">Bidirectionally degrades single-stranded DNA into large acid-insoluble oligonucleotides, which are then degraded further into small acid-soluble oligonucleotides.</text>
</comment>
<evidence type="ECO:0000256" key="3">
    <source>
        <dbReference type="ARBA" id="ARBA00022722"/>
    </source>
</evidence>
<comment type="catalytic activity">
    <reaction evidence="6">
        <text>Exonucleolytic cleavage in either 5'- to 3'- or 3'- to 5'-direction to yield nucleoside 5'-phosphates.</text>
        <dbReference type="EC" id="3.1.11.6"/>
    </reaction>
</comment>
<evidence type="ECO:0000256" key="2">
    <source>
        <dbReference type="ARBA" id="ARBA00022490"/>
    </source>
</evidence>
<comment type="similarity">
    <text evidence="1 6">Belongs to the XseB family.</text>
</comment>
<name>A0AAU8EVV6_9MICC</name>
<proteinExistence type="inferred from homology"/>
<dbReference type="GO" id="GO:0006308">
    <property type="term" value="P:DNA catabolic process"/>
    <property type="evidence" value="ECO:0007669"/>
    <property type="project" value="UniProtKB-UniRule"/>
</dbReference>